<dbReference type="Gene3D" id="3.40.50.2300">
    <property type="match status" value="1"/>
</dbReference>
<reference evidence="3 4" key="1">
    <citation type="journal article" date="2012" name="J. Bacteriol.">
        <title>Genome Sequence of the Halotolerant Bacterium Imtechella halotolerans K1T.</title>
        <authorList>
            <person name="Kumar S."/>
            <person name="Vikram S."/>
            <person name="Subramanian S."/>
            <person name="Raghava G.P."/>
            <person name="Pinnaka A.K."/>
        </authorList>
    </citation>
    <scope>NUCLEOTIDE SEQUENCE [LARGE SCALE GENOMIC DNA]</scope>
    <source>
        <strain evidence="3 4">K1</strain>
    </source>
</reference>
<dbReference type="RefSeq" id="WP_008241274.1">
    <property type="nucleotide sequence ID" value="NZ_AJJU01000037.1"/>
</dbReference>
<dbReference type="InterPro" id="IPR052893">
    <property type="entry name" value="TCS_response_regulator"/>
</dbReference>
<evidence type="ECO:0000259" key="2">
    <source>
        <dbReference type="PROSITE" id="PS50110"/>
    </source>
</evidence>
<dbReference type="eggNOG" id="COG0745">
    <property type="taxonomic scope" value="Bacteria"/>
</dbReference>
<accession>I0W7K3</accession>
<dbReference type="PANTHER" id="PTHR44520:SF2">
    <property type="entry name" value="RESPONSE REGULATOR RCP1"/>
    <property type="match status" value="1"/>
</dbReference>
<dbReference type="InterPro" id="IPR011006">
    <property type="entry name" value="CheY-like_superfamily"/>
</dbReference>
<evidence type="ECO:0000313" key="4">
    <source>
        <dbReference type="Proteomes" id="UP000005938"/>
    </source>
</evidence>
<evidence type="ECO:0000313" key="3">
    <source>
        <dbReference type="EMBL" id="EID72369.1"/>
    </source>
</evidence>
<organism evidence="3 4">
    <name type="scientific">Imtechella halotolerans K1</name>
    <dbReference type="NCBI Taxonomy" id="946077"/>
    <lineage>
        <taxon>Bacteria</taxon>
        <taxon>Pseudomonadati</taxon>
        <taxon>Bacteroidota</taxon>
        <taxon>Flavobacteriia</taxon>
        <taxon>Flavobacteriales</taxon>
        <taxon>Flavobacteriaceae</taxon>
        <taxon>Imtechella</taxon>
    </lineage>
</organism>
<dbReference type="STRING" id="946077.W5A_12716"/>
<keyword evidence="4" id="KW-1185">Reference proteome</keyword>
<dbReference type="PROSITE" id="PS50110">
    <property type="entry name" value="RESPONSE_REGULATORY"/>
    <property type="match status" value="1"/>
</dbReference>
<dbReference type="AlphaFoldDB" id="I0W7K3"/>
<evidence type="ECO:0000256" key="1">
    <source>
        <dbReference type="PROSITE-ProRule" id="PRU00169"/>
    </source>
</evidence>
<comment type="caution">
    <text evidence="3">The sequence shown here is derived from an EMBL/GenBank/DDBJ whole genome shotgun (WGS) entry which is preliminary data.</text>
</comment>
<dbReference type="Proteomes" id="UP000005938">
    <property type="component" value="Unassembled WGS sequence"/>
</dbReference>
<dbReference type="InterPro" id="IPR001789">
    <property type="entry name" value="Sig_transdc_resp-reg_receiver"/>
</dbReference>
<proteinExistence type="predicted"/>
<dbReference type="OrthoDB" id="673128at2"/>
<name>I0W7K3_9FLAO</name>
<protein>
    <submittedName>
        <fullName evidence="3">Response regulator receiver</fullName>
    </submittedName>
</protein>
<feature type="domain" description="Response regulatory" evidence="2">
    <location>
        <begin position="4"/>
        <end position="127"/>
    </location>
</feature>
<keyword evidence="1" id="KW-0597">Phosphoprotein</keyword>
<dbReference type="PANTHER" id="PTHR44520">
    <property type="entry name" value="RESPONSE REGULATOR RCP1-RELATED"/>
    <property type="match status" value="1"/>
</dbReference>
<gene>
    <name evidence="3" type="ORF">W5A_12716</name>
</gene>
<dbReference type="EMBL" id="AJJU01000037">
    <property type="protein sequence ID" value="EID72369.1"/>
    <property type="molecule type" value="Genomic_DNA"/>
</dbReference>
<dbReference type="SUPFAM" id="SSF52172">
    <property type="entry name" value="CheY-like"/>
    <property type="match status" value="1"/>
</dbReference>
<dbReference type="Pfam" id="PF00072">
    <property type="entry name" value="Response_reg"/>
    <property type="match status" value="1"/>
</dbReference>
<dbReference type="GO" id="GO:0000160">
    <property type="term" value="P:phosphorelay signal transduction system"/>
    <property type="evidence" value="ECO:0007669"/>
    <property type="project" value="InterPro"/>
</dbReference>
<sequence length="136" mass="15593">MILETIVIDDDEIFLLISKKIIDRSKFHPTPKIFVESIKALDFLIQDYSLQKAYVILIDINMPTLNGWEFLEALRSFAKPQNTFVCVVSSSTDQVDIARADQNPYVLQYLSKPITVETLVKLKELPQLVGFFPITE</sequence>
<feature type="modified residue" description="4-aspartylphosphate" evidence="1">
    <location>
        <position position="59"/>
    </location>
</feature>